<accession>A0A160NVS0</accession>
<organism evidence="1 2">
    <name type="scientific">Streptomyces laurentii</name>
    <dbReference type="NCBI Taxonomy" id="39478"/>
    <lineage>
        <taxon>Bacteria</taxon>
        <taxon>Bacillati</taxon>
        <taxon>Actinomycetota</taxon>
        <taxon>Actinomycetes</taxon>
        <taxon>Kitasatosporales</taxon>
        <taxon>Streptomycetaceae</taxon>
        <taxon>Streptomyces</taxon>
    </lineage>
</organism>
<dbReference type="EMBL" id="AP017424">
    <property type="protein sequence ID" value="BAU81761.1"/>
    <property type="molecule type" value="Genomic_DNA"/>
</dbReference>
<sequence length="42" mass="4444">MASQPIDAHVRLDTHPTHPSAVTATLTETQAHVPHFGLETAG</sequence>
<keyword evidence="2" id="KW-1185">Reference proteome</keyword>
<dbReference type="AlphaFoldDB" id="A0A160NVS0"/>
<protein>
    <submittedName>
        <fullName evidence="1">Uncharacterized protein</fullName>
    </submittedName>
</protein>
<dbReference type="KEGG" id="slau:SLA_0807"/>
<proteinExistence type="predicted"/>
<evidence type="ECO:0000313" key="1">
    <source>
        <dbReference type="EMBL" id="BAU81761.1"/>
    </source>
</evidence>
<dbReference type="Proteomes" id="UP000217676">
    <property type="component" value="Chromosome"/>
</dbReference>
<reference evidence="1 2" key="1">
    <citation type="journal article" date="2016" name="Genome Announc.">
        <title>Complete Genome Sequence of Thiostrepton-Producing Streptomyces laurentii ATCC 31255.</title>
        <authorList>
            <person name="Doi K."/>
            <person name="Fujino Y."/>
            <person name="Nagayoshi Y."/>
            <person name="Ohshima T."/>
            <person name="Ogata S."/>
        </authorList>
    </citation>
    <scope>NUCLEOTIDE SEQUENCE [LARGE SCALE GENOMIC DNA]</scope>
    <source>
        <strain evidence="1 2">ATCC 31255</strain>
    </source>
</reference>
<gene>
    <name evidence="1" type="ORF">SLA_0807</name>
</gene>
<evidence type="ECO:0000313" key="2">
    <source>
        <dbReference type="Proteomes" id="UP000217676"/>
    </source>
</evidence>
<name>A0A160NVS0_STRLU</name>